<dbReference type="InterPro" id="IPR012340">
    <property type="entry name" value="NA-bd_OB-fold"/>
</dbReference>
<protein>
    <recommendedName>
        <fullName evidence="2 15">ATP-dependent DNA helicase RecG</fullName>
        <ecNumber evidence="13 15">5.6.2.4</ecNumber>
    </recommendedName>
</protein>
<dbReference type="SUPFAM" id="SSF52540">
    <property type="entry name" value="P-loop containing nucleoside triphosphate hydrolases"/>
    <property type="match status" value="2"/>
</dbReference>
<accession>A0A7C0U682</accession>
<dbReference type="GO" id="GO:0043138">
    <property type="term" value="F:3'-5' DNA helicase activity"/>
    <property type="evidence" value="ECO:0007669"/>
    <property type="project" value="UniProtKB-EC"/>
</dbReference>
<dbReference type="InterPro" id="IPR027417">
    <property type="entry name" value="P-loop_NTPase"/>
</dbReference>
<proteinExistence type="inferred from homology"/>
<comment type="caution">
    <text evidence="18">The sequence shown here is derived from an EMBL/GenBank/DDBJ whole genome shotgun (WGS) entry which is preliminary data.</text>
</comment>
<gene>
    <name evidence="18" type="primary">recG</name>
    <name evidence="18" type="ORF">ENF32_01975</name>
</gene>
<evidence type="ECO:0000256" key="15">
    <source>
        <dbReference type="RuleBase" id="RU363016"/>
    </source>
</evidence>
<dbReference type="SMART" id="SM00487">
    <property type="entry name" value="DEXDc"/>
    <property type="match status" value="1"/>
</dbReference>
<dbReference type="GO" id="GO:0016787">
    <property type="term" value="F:hydrolase activity"/>
    <property type="evidence" value="ECO:0007669"/>
    <property type="project" value="UniProtKB-KW"/>
</dbReference>
<evidence type="ECO:0000313" key="18">
    <source>
        <dbReference type="EMBL" id="HDD52821.1"/>
    </source>
</evidence>
<dbReference type="NCBIfam" id="NF008168">
    <property type="entry name" value="PRK10917.2-2"/>
    <property type="match status" value="1"/>
</dbReference>
<dbReference type="AlphaFoldDB" id="A0A7C0U682"/>
<evidence type="ECO:0000256" key="10">
    <source>
        <dbReference type="ARBA" id="ARBA00023204"/>
    </source>
</evidence>
<evidence type="ECO:0000259" key="17">
    <source>
        <dbReference type="PROSITE" id="PS51194"/>
    </source>
</evidence>
<keyword evidence="8" id="KW-0238">DNA-binding</keyword>
<evidence type="ECO:0000256" key="6">
    <source>
        <dbReference type="ARBA" id="ARBA00022806"/>
    </source>
</evidence>
<feature type="domain" description="Helicase ATP-binding" evidence="16">
    <location>
        <begin position="290"/>
        <end position="451"/>
    </location>
</feature>
<evidence type="ECO:0000256" key="1">
    <source>
        <dbReference type="ARBA" id="ARBA00007504"/>
    </source>
</evidence>
<dbReference type="Gene3D" id="1.10.150.20">
    <property type="entry name" value="5' to 3' exonuclease, C-terminal subdomain"/>
    <property type="match status" value="1"/>
</dbReference>
<dbReference type="Pfam" id="PF00271">
    <property type="entry name" value="Helicase_C"/>
    <property type="match status" value="1"/>
</dbReference>
<keyword evidence="10 15" id="KW-0234">DNA repair</keyword>
<dbReference type="GO" id="GO:0003677">
    <property type="term" value="F:DNA binding"/>
    <property type="evidence" value="ECO:0007669"/>
    <property type="project" value="UniProtKB-KW"/>
</dbReference>
<dbReference type="NCBIfam" id="NF008165">
    <property type="entry name" value="PRK10917.1-3"/>
    <property type="match status" value="1"/>
</dbReference>
<dbReference type="Proteomes" id="UP000885690">
    <property type="component" value="Unassembled WGS sequence"/>
</dbReference>
<comment type="function">
    <text evidence="15">Plays a critical role in recombination and DNA repair. Helps process Holliday junction intermediates to mature products by catalyzing branch migration. Has replication fork regression activity, unwinds stalled or blocked replication forks to make a HJ that can be resolved. Has a DNA unwinding activity characteristic of a DNA helicase with 3'-5' polarity.</text>
</comment>
<evidence type="ECO:0000256" key="14">
    <source>
        <dbReference type="ARBA" id="ARBA00048988"/>
    </source>
</evidence>
<dbReference type="EC" id="5.6.2.4" evidence="13 15"/>
<evidence type="ECO:0000259" key="16">
    <source>
        <dbReference type="PROSITE" id="PS51192"/>
    </source>
</evidence>
<evidence type="ECO:0000256" key="3">
    <source>
        <dbReference type="ARBA" id="ARBA00022741"/>
    </source>
</evidence>
<comment type="catalytic activity">
    <reaction evidence="14 15">
        <text>ATP + H2O = ADP + phosphate + H(+)</text>
        <dbReference type="Rhea" id="RHEA:13065"/>
        <dbReference type="ChEBI" id="CHEBI:15377"/>
        <dbReference type="ChEBI" id="CHEBI:15378"/>
        <dbReference type="ChEBI" id="CHEBI:30616"/>
        <dbReference type="ChEBI" id="CHEBI:43474"/>
        <dbReference type="ChEBI" id="CHEBI:456216"/>
        <dbReference type="EC" id="5.6.2.4"/>
    </reaction>
</comment>
<dbReference type="CDD" id="cd17992">
    <property type="entry name" value="DEXHc_RecG"/>
    <property type="match status" value="1"/>
</dbReference>
<dbReference type="InterPro" id="IPR004609">
    <property type="entry name" value="ATP-dep_DNA_helicase_RecG"/>
</dbReference>
<dbReference type="InterPro" id="IPR011545">
    <property type="entry name" value="DEAD/DEAH_box_helicase_dom"/>
</dbReference>
<feature type="non-terminal residue" evidence="18">
    <location>
        <position position="614"/>
    </location>
</feature>
<dbReference type="CDD" id="cd04488">
    <property type="entry name" value="RecG_wedge_OBF"/>
    <property type="match status" value="1"/>
</dbReference>
<keyword evidence="7 15" id="KW-0067">ATP-binding</keyword>
<dbReference type="Gene3D" id="3.40.50.300">
    <property type="entry name" value="P-loop containing nucleotide triphosphate hydrolases"/>
    <property type="match status" value="2"/>
</dbReference>
<dbReference type="InterPro" id="IPR033454">
    <property type="entry name" value="RecG_wedge"/>
</dbReference>
<evidence type="ECO:0000256" key="11">
    <source>
        <dbReference type="ARBA" id="ARBA00023235"/>
    </source>
</evidence>
<evidence type="ECO:0000256" key="7">
    <source>
        <dbReference type="ARBA" id="ARBA00022840"/>
    </source>
</evidence>
<evidence type="ECO:0000256" key="12">
    <source>
        <dbReference type="ARBA" id="ARBA00034617"/>
    </source>
</evidence>
<dbReference type="PROSITE" id="PS51194">
    <property type="entry name" value="HELICASE_CTER"/>
    <property type="match status" value="1"/>
</dbReference>
<dbReference type="SUPFAM" id="SSF50249">
    <property type="entry name" value="Nucleic acid-binding proteins"/>
    <property type="match status" value="1"/>
</dbReference>
<dbReference type="PANTHER" id="PTHR47964:SF1">
    <property type="entry name" value="ATP-DEPENDENT DNA HELICASE HOMOLOG RECG, CHLOROPLASTIC"/>
    <property type="match status" value="1"/>
</dbReference>
<dbReference type="EMBL" id="DQWS01000075">
    <property type="protein sequence ID" value="HDD52821.1"/>
    <property type="molecule type" value="Genomic_DNA"/>
</dbReference>
<dbReference type="GO" id="GO:0006310">
    <property type="term" value="P:DNA recombination"/>
    <property type="evidence" value="ECO:0007669"/>
    <property type="project" value="UniProtKB-UniRule"/>
</dbReference>
<keyword evidence="5 15" id="KW-0378">Hydrolase</keyword>
<comment type="similarity">
    <text evidence="1 15">Belongs to the helicase family. RecG subfamily.</text>
</comment>
<dbReference type="Pfam" id="PF00270">
    <property type="entry name" value="DEAD"/>
    <property type="match status" value="1"/>
</dbReference>
<evidence type="ECO:0000256" key="4">
    <source>
        <dbReference type="ARBA" id="ARBA00022763"/>
    </source>
</evidence>
<dbReference type="PROSITE" id="PS51192">
    <property type="entry name" value="HELICASE_ATP_BIND_1"/>
    <property type="match status" value="1"/>
</dbReference>
<evidence type="ECO:0000256" key="5">
    <source>
        <dbReference type="ARBA" id="ARBA00022801"/>
    </source>
</evidence>
<keyword evidence="11" id="KW-0413">Isomerase</keyword>
<dbReference type="Gene3D" id="2.40.50.140">
    <property type="entry name" value="Nucleic acid-binding proteins"/>
    <property type="match status" value="1"/>
</dbReference>
<dbReference type="InterPro" id="IPR014001">
    <property type="entry name" value="Helicase_ATP-bd"/>
</dbReference>
<dbReference type="PANTHER" id="PTHR47964">
    <property type="entry name" value="ATP-DEPENDENT DNA HELICASE HOMOLOG RECG, CHLOROPLASTIC"/>
    <property type="match status" value="1"/>
</dbReference>
<dbReference type="Pfam" id="PF17191">
    <property type="entry name" value="RecG_wedge"/>
    <property type="match status" value="1"/>
</dbReference>
<evidence type="ECO:0000256" key="13">
    <source>
        <dbReference type="ARBA" id="ARBA00034808"/>
    </source>
</evidence>
<dbReference type="InterPro" id="IPR001650">
    <property type="entry name" value="Helicase_C-like"/>
</dbReference>
<keyword evidence="6 15" id="KW-0347">Helicase</keyword>
<dbReference type="GO" id="GO:0005524">
    <property type="term" value="F:ATP binding"/>
    <property type="evidence" value="ECO:0007669"/>
    <property type="project" value="UniProtKB-KW"/>
</dbReference>
<dbReference type="CDD" id="cd18811">
    <property type="entry name" value="SF2_C_RecG"/>
    <property type="match status" value="1"/>
</dbReference>
<dbReference type="SMART" id="SM00490">
    <property type="entry name" value="HELICc"/>
    <property type="match status" value="1"/>
</dbReference>
<organism evidence="18">
    <name type="scientific">Thermosulfidibacter takaii</name>
    <dbReference type="NCBI Taxonomy" id="412593"/>
    <lineage>
        <taxon>Bacteria</taxon>
        <taxon>Pseudomonadati</taxon>
        <taxon>Thermosulfidibacterota</taxon>
        <taxon>Thermosulfidibacteria</taxon>
        <taxon>Thermosulfidibacterales</taxon>
        <taxon>Thermosulfidibacteraceae</taxon>
    </lineage>
</organism>
<evidence type="ECO:0000256" key="9">
    <source>
        <dbReference type="ARBA" id="ARBA00023172"/>
    </source>
</evidence>
<keyword evidence="9 15" id="KW-0233">DNA recombination</keyword>
<comment type="catalytic activity">
    <reaction evidence="12 15">
        <text>Couples ATP hydrolysis with the unwinding of duplex DNA by translocating in the 3'-5' direction.</text>
        <dbReference type="EC" id="5.6.2.4"/>
    </reaction>
</comment>
<keyword evidence="3 15" id="KW-0547">Nucleotide-binding</keyword>
<keyword evidence="4 15" id="KW-0227">DNA damage</keyword>
<sequence>METERIRRLLEYLDRPIQYVKGVGPKRAKTLARLGVSTVEDLLFLLPRDYEDRRTIHPIHQLKPGMKGLFLAQVWSAKVVGTRKPIFEVVFRDATGIVKGKWFHFRKEQMERAFQLGRSVLVFGDVQLNRYEYCLEVIHPQIEFVKEGKEKKGHVLPIYPLTEGLGQRELRKIQVQALKELKEVAAEYLPPSLLNEKKMPPLYKALREIHYPRDEDLSQLRERKSPHVRRFIFEEFFFFQLALALKRGEVAKEKGISFQVEGPKFKKLLASLPFPLTEAQKRTLEEIRGDMASHHAMNRLLQGDVGCGKTIVAFLAMAMAVDSGYQVAMMAPTEILAEQHFLGTRERLAPLGIRCALLVSGLSRRERDAVLSALASGEMDVVVGTHAVIQEGVEFKKLGLVVIDEQHRFGVLQRATLRAKGERPDLLVMTATPIPRTLALTLYGDLEVSVIDEMPQGRQPTKTKVVRENQREKVYEFIREQLAQGRQAYIVYPLIEESEKLQLPSVLEMYPKIAQAFAPYKVGLLHGRMAREEKERVMRAFKEGKIHLLVSTTVIEVGIDVPNATVMMIEGAERFGLSQLHQLRGRVGRGSHASYCLLMVSNAPSQVSRARLRV</sequence>
<evidence type="ECO:0000256" key="2">
    <source>
        <dbReference type="ARBA" id="ARBA00017846"/>
    </source>
</evidence>
<evidence type="ECO:0000256" key="8">
    <source>
        <dbReference type="ARBA" id="ARBA00023125"/>
    </source>
</evidence>
<feature type="domain" description="Helicase C-terminal" evidence="17">
    <location>
        <begin position="470"/>
        <end position="614"/>
    </location>
</feature>
<dbReference type="InterPro" id="IPR047112">
    <property type="entry name" value="RecG/Mfd"/>
</dbReference>
<dbReference type="GO" id="GO:0006281">
    <property type="term" value="P:DNA repair"/>
    <property type="evidence" value="ECO:0007669"/>
    <property type="project" value="UniProtKB-UniRule"/>
</dbReference>
<reference evidence="18" key="1">
    <citation type="journal article" date="2020" name="mSystems">
        <title>Genome- and Community-Level Interaction Insights into Carbon Utilization and Element Cycling Functions of Hydrothermarchaeota in Hydrothermal Sediment.</title>
        <authorList>
            <person name="Zhou Z."/>
            <person name="Liu Y."/>
            <person name="Xu W."/>
            <person name="Pan J."/>
            <person name="Luo Z.H."/>
            <person name="Li M."/>
        </authorList>
    </citation>
    <scope>NUCLEOTIDE SEQUENCE [LARGE SCALE GENOMIC DNA]</scope>
    <source>
        <strain evidence="18">HyVt-115</strain>
    </source>
</reference>
<dbReference type="NCBIfam" id="TIGR00643">
    <property type="entry name" value="recG"/>
    <property type="match status" value="1"/>
</dbReference>
<name>A0A7C0U682_9BACT</name>